<protein>
    <submittedName>
        <fullName evidence="4">Uncharacterized protein</fullName>
    </submittedName>
</protein>
<evidence type="ECO:0000256" key="3">
    <source>
        <dbReference type="RuleBase" id="RU000363"/>
    </source>
</evidence>
<proteinExistence type="inferred from homology"/>
<dbReference type="STRING" id="45235.A0A2K3QEV3"/>
<dbReference type="PRINTS" id="PR00080">
    <property type="entry name" value="SDRFAMILY"/>
</dbReference>
<dbReference type="GO" id="GO:0016616">
    <property type="term" value="F:oxidoreductase activity, acting on the CH-OH group of donors, NAD or NADP as acceptor"/>
    <property type="evidence" value="ECO:0007669"/>
    <property type="project" value="TreeGrafter"/>
</dbReference>
<keyword evidence="5" id="KW-1185">Reference proteome</keyword>
<dbReference type="EMBL" id="NRSZ01000615">
    <property type="protein sequence ID" value="PNY26070.1"/>
    <property type="molecule type" value="Genomic_DNA"/>
</dbReference>
<organism evidence="4 5">
    <name type="scientific">Tolypocladium capitatum</name>
    <dbReference type="NCBI Taxonomy" id="45235"/>
    <lineage>
        <taxon>Eukaryota</taxon>
        <taxon>Fungi</taxon>
        <taxon>Dikarya</taxon>
        <taxon>Ascomycota</taxon>
        <taxon>Pezizomycotina</taxon>
        <taxon>Sordariomycetes</taxon>
        <taxon>Hypocreomycetidae</taxon>
        <taxon>Hypocreales</taxon>
        <taxon>Ophiocordycipitaceae</taxon>
        <taxon>Tolypocladium</taxon>
    </lineage>
</organism>
<comment type="caution">
    <text evidence="4">The sequence shown here is derived from an EMBL/GenBank/DDBJ whole genome shotgun (WGS) entry which is preliminary data.</text>
</comment>
<sequence>MPPPRGTPHILLGPGDYDVTTKVHSDTYPAIDPSTQDFSGKCVFISGGSKGIGRVMALSFAKAGASRIAVGARSDLTQLGKDIAAAAGEAGHSKTPEFLPLRLDVTDRQSVEAAAKVIEDKFGHCDVVVNNAGILGTFKLLADSDPDEWRRTFDVNFFGQYLIIRSFIPLLLRSSNTSRYLVNVSSVAAHLLNPTGSAYELSKTGVTRLSQLVDAEYGPQGIICFSVHPGNTPTDIMGGPEGLNEAQKIAFTETPEIGAHSVVFLTGERRDWLKGRYINCTWDMPELVGMQQRIVDKDLFKVRLAF</sequence>
<dbReference type="PANTHER" id="PTHR42760">
    <property type="entry name" value="SHORT-CHAIN DEHYDROGENASES/REDUCTASES FAMILY MEMBER"/>
    <property type="match status" value="1"/>
</dbReference>
<reference evidence="4 5" key="1">
    <citation type="submission" date="2017-08" db="EMBL/GenBank/DDBJ databases">
        <title>Harnessing the power of phylogenomics to disentangle the directionality and signatures of interkingdom host jumping in the parasitic fungal genus Tolypocladium.</title>
        <authorList>
            <person name="Quandt C.A."/>
            <person name="Patterson W."/>
            <person name="Spatafora J.W."/>
        </authorList>
    </citation>
    <scope>NUCLEOTIDE SEQUENCE [LARGE SCALE GENOMIC DNA]</scope>
    <source>
        <strain evidence="4 5">CBS 113982</strain>
    </source>
</reference>
<dbReference type="InterPro" id="IPR036291">
    <property type="entry name" value="NAD(P)-bd_dom_sf"/>
</dbReference>
<dbReference type="SUPFAM" id="SSF51735">
    <property type="entry name" value="NAD(P)-binding Rossmann-fold domains"/>
    <property type="match status" value="1"/>
</dbReference>
<evidence type="ECO:0000313" key="4">
    <source>
        <dbReference type="EMBL" id="PNY26070.1"/>
    </source>
</evidence>
<evidence type="ECO:0000313" key="5">
    <source>
        <dbReference type="Proteomes" id="UP000236621"/>
    </source>
</evidence>
<comment type="similarity">
    <text evidence="1 3">Belongs to the short-chain dehydrogenases/reductases (SDR) family.</text>
</comment>
<dbReference type="OrthoDB" id="1669814at2759"/>
<keyword evidence="2" id="KW-0560">Oxidoreductase</keyword>
<dbReference type="Pfam" id="PF00106">
    <property type="entry name" value="adh_short"/>
    <property type="match status" value="1"/>
</dbReference>
<dbReference type="InterPro" id="IPR002347">
    <property type="entry name" value="SDR_fam"/>
</dbReference>
<gene>
    <name evidence="4" type="ORF">TCAP_03997</name>
</gene>
<dbReference type="CDD" id="cd05233">
    <property type="entry name" value="SDR_c"/>
    <property type="match status" value="1"/>
</dbReference>
<dbReference type="PRINTS" id="PR00081">
    <property type="entry name" value="GDHRDH"/>
</dbReference>
<dbReference type="Gene3D" id="3.40.50.720">
    <property type="entry name" value="NAD(P)-binding Rossmann-like Domain"/>
    <property type="match status" value="1"/>
</dbReference>
<dbReference type="PANTHER" id="PTHR42760:SF37">
    <property type="entry name" value="CLAVALDEHYDE DEHYDROGENASE"/>
    <property type="match status" value="1"/>
</dbReference>
<evidence type="ECO:0000256" key="2">
    <source>
        <dbReference type="ARBA" id="ARBA00023002"/>
    </source>
</evidence>
<evidence type="ECO:0000256" key="1">
    <source>
        <dbReference type="ARBA" id="ARBA00006484"/>
    </source>
</evidence>
<dbReference type="AlphaFoldDB" id="A0A2K3QEV3"/>
<accession>A0A2K3QEV3</accession>
<dbReference type="Proteomes" id="UP000236621">
    <property type="component" value="Unassembled WGS sequence"/>
</dbReference>
<name>A0A2K3QEV3_9HYPO</name>